<keyword evidence="4 6" id="KW-0496">Mitochondrion</keyword>
<dbReference type="GO" id="GO:0001401">
    <property type="term" value="C:SAM complex"/>
    <property type="evidence" value="ECO:0007669"/>
    <property type="project" value="TreeGrafter"/>
</dbReference>
<dbReference type="GO" id="GO:0051654">
    <property type="term" value="P:establishment of mitochondrion localization"/>
    <property type="evidence" value="ECO:0007669"/>
    <property type="project" value="TreeGrafter"/>
</dbReference>
<dbReference type="PANTHER" id="PTHR28035:SF1">
    <property type="entry name" value="MITOCHONDRIAL DISTRIBUTION AND MORPHOLOGY PROTEIN 10"/>
    <property type="match status" value="1"/>
</dbReference>
<dbReference type="GO" id="GO:0045040">
    <property type="term" value="P:protein insertion into mitochondrial outer membrane"/>
    <property type="evidence" value="ECO:0007669"/>
    <property type="project" value="UniProtKB-UniRule"/>
</dbReference>
<keyword evidence="2 6" id="KW-0812">Transmembrane</keyword>
<evidence type="ECO:0000256" key="3">
    <source>
        <dbReference type="ARBA" id="ARBA00022787"/>
    </source>
</evidence>
<evidence type="ECO:0000313" key="8">
    <source>
        <dbReference type="EMBL" id="KAJ3475056.1"/>
    </source>
</evidence>
<feature type="compositionally biased region" description="Low complexity" evidence="7">
    <location>
        <begin position="327"/>
        <end position="339"/>
    </location>
</feature>
<comment type="caution">
    <text evidence="8">The sequence shown here is derived from an EMBL/GenBank/DDBJ whole genome shotgun (WGS) entry which is preliminary data.</text>
</comment>
<dbReference type="GO" id="GO:0015914">
    <property type="term" value="P:phospholipid transport"/>
    <property type="evidence" value="ECO:0007669"/>
    <property type="project" value="TreeGrafter"/>
</dbReference>
<keyword evidence="3 6" id="KW-1000">Mitochondrion outer membrane</keyword>
<evidence type="ECO:0000313" key="9">
    <source>
        <dbReference type="Proteomes" id="UP001212997"/>
    </source>
</evidence>
<evidence type="ECO:0000256" key="5">
    <source>
        <dbReference type="ARBA" id="ARBA00023136"/>
    </source>
</evidence>
<reference evidence="8" key="1">
    <citation type="submission" date="2022-07" db="EMBL/GenBank/DDBJ databases">
        <title>Genome Sequence of Physisporinus lineatus.</title>
        <authorList>
            <person name="Buettner E."/>
        </authorList>
    </citation>
    <scope>NUCLEOTIDE SEQUENCE</scope>
    <source>
        <strain evidence="8">VT162</strain>
    </source>
</reference>
<keyword evidence="5 6" id="KW-0472">Membrane</keyword>
<comment type="domain">
    <text evidence="6">Lacks alpha-helical transmembrane segments, suggesting that it resides in the membrane via beta-sheet conformations similar to those predicted for other outer membrane proteins and porin.</text>
</comment>
<comment type="similarity">
    <text evidence="6">Belongs to the MDM10 family.</text>
</comment>
<dbReference type="PANTHER" id="PTHR28035">
    <property type="entry name" value="MITOCHONDRIAL DISTRIBUTION AND MORPHOLOGY PROTEIN 10"/>
    <property type="match status" value="1"/>
</dbReference>
<dbReference type="GO" id="GO:1990456">
    <property type="term" value="P:mitochondrion-endoplasmic reticulum membrane tethering"/>
    <property type="evidence" value="ECO:0007669"/>
    <property type="project" value="UniProtKB-UniRule"/>
</dbReference>
<evidence type="ECO:0000256" key="2">
    <source>
        <dbReference type="ARBA" id="ARBA00022692"/>
    </source>
</evidence>
<dbReference type="AlphaFoldDB" id="A0AAD5UQI0"/>
<dbReference type="Pfam" id="PF12519">
    <property type="entry name" value="MDM10"/>
    <property type="match status" value="1"/>
</dbReference>
<accession>A0AAD5UQI0</accession>
<evidence type="ECO:0000256" key="6">
    <source>
        <dbReference type="HAMAP-Rule" id="MF_03102"/>
    </source>
</evidence>
<sequence length="463" mass="51084">MHPFASYVLRSYYKSTGWNEDNLYANLTRSSNGTHFILYSITTSLTKPETTAALLDFTVPKGLHFSIAKSPNPLFKTSYAMNALPALNGSIGYIFSSCELDIKNSGDVRVKDMVDRFKVYDQPRKPEAKEEEWLGGERVDTRDYLLYGRLYIPTGRLDALYSTRLSRTLQATVVAISDPRSPLSTEKTRGGSGSPNNMMFSLQHDTGKWCTEYTWSAEDGMWGIKTLHNFGKLWTPSDGSDEAEKGSKRSSKPKRVDEEDAMEGGLKGRVSAGAEFYLSAKEKSAGGESMKFDTKIENAANHESLPVSAGIRFTTLPDATPPSAQITPAASTPSGSSSSTHHHTPSQPPTTITALFNPMLGHISGAYAARVSRDLSLCSRFDFNVYSYESEWTMGAEWWTRRKSRPINPDQPPPDPTNPTSCCQYPHHPHLTLTDGEILGVVKARASTTTVSPFIKNLFLSST</sequence>
<dbReference type="EMBL" id="JANAWD010000926">
    <property type="protein sequence ID" value="KAJ3475056.1"/>
    <property type="molecule type" value="Genomic_DNA"/>
</dbReference>
<feature type="region of interest" description="Disordered" evidence="7">
    <location>
        <begin position="233"/>
        <end position="267"/>
    </location>
</feature>
<dbReference type="Proteomes" id="UP001212997">
    <property type="component" value="Unassembled WGS sequence"/>
</dbReference>
<keyword evidence="1 6" id="KW-1134">Transmembrane beta strand</keyword>
<proteinExistence type="inferred from homology"/>
<comment type="subcellular location">
    <subcellularLocation>
        <location evidence="6">Mitochondrion outer membrane</location>
        <topology evidence="6">Multi-pass membrane protein</topology>
    </subcellularLocation>
    <text evidence="6">The ERMES/MDM complex localizes to a few discrete foci (around 10 per single cell), that represent mitochondria-endoplasmic reticulum junctions. These foci are often found next to mtDNA nucleoids.</text>
</comment>
<dbReference type="InterPro" id="IPR027539">
    <property type="entry name" value="Mdm10"/>
</dbReference>
<comment type="function">
    <text evidence="6">Component of the ERMES/MDM complex, which serves as a molecular tether to connect the endoplasmic reticulum and mitochondria. Components of this complex are involved in the control of mitochondrial shape and protein biogenesis and may function in phospholipid exchange. MDM10 is involved in the late assembly steps of the general translocase of the mitochondrial outer membrane (TOM complex). Functions in the TOM40-specific route of the assembly of outer membrane beta-barrel proteins, including the association of TOM40 with the receptor TOM22 and small TOM proteins. Can associate with the SAM(core) complex as well as the MDM12-MMM1 complex, both involved in late steps of the major beta-barrel assembly pathway, that is responsible for biogenesis of all outer membrane beta-barrel proteins. May act as a switch that shuttles between both complexes and channels precursor proteins into the TOM40-specific pathway. Plays a role in mitochondrial morphology and in the inheritance of mitochondria.</text>
</comment>
<dbReference type="GO" id="GO:0032865">
    <property type="term" value="C:ERMES complex"/>
    <property type="evidence" value="ECO:0007669"/>
    <property type="project" value="UniProtKB-UniRule"/>
</dbReference>
<evidence type="ECO:0000256" key="7">
    <source>
        <dbReference type="SAM" id="MobiDB-lite"/>
    </source>
</evidence>
<protein>
    <recommendedName>
        <fullName evidence="6">Mitochondrial distribution and morphology protein 10</fullName>
    </recommendedName>
    <alternativeName>
        <fullName evidence="6">Mitochondrial inheritance component MDM10</fullName>
    </alternativeName>
</protein>
<evidence type="ECO:0000256" key="4">
    <source>
        <dbReference type="ARBA" id="ARBA00023128"/>
    </source>
</evidence>
<keyword evidence="9" id="KW-1185">Reference proteome</keyword>
<evidence type="ECO:0000256" key="1">
    <source>
        <dbReference type="ARBA" id="ARBA00022452"/>
    </source>
</evidence>
<gene>
    <name evidence="6" type="primary">MDM10</name>
    <name evidence="8" type="ORF">NLI96_g12085</name>
</gene>
<dbReference type="GO" id="GO:0070096">
    <property type="term" value="P:mitochondrial outer membrane translocase complex assembly"/>
    <property type="evidence" value="ECO:0007669"/>
    <property type="project" value="UniProtKB-UniRule"/>
</dbReference>
<dbReference type="HAMAP" id="MF_03102">
    <property type="entry name" value="Mdm10"/>
    <property type="match status" value="1"/>
</dbReference>
<comment type="subunit">
    <text evidence="6">Component of the ER-mitochondria encounter structure (ERMES) or MDM complex, composed of MMM1, MDM10, MDM12 and MDM34. Associates with the mitochondrial outer membrane sorting assembly machinery SAM(core) complex.</text>
</comment>
<organism evidence="8 9">
    <name type="scientific">Meripilus lineatus</name>
    <dbReference type="NCBI Taxonomy" id="2056292"/>
    <lineage>
        <taxon>Eukaryota</taxon>
        <taxon>Fungi</taxon>
        <taxon>Dikarya</taxon>
        <taxon>Basidiomycota</taxon>
        <taxon>Agaricomycotina</taxon>
        <taxon>Agaricomycetes</taxon>
        <taxon>Polyporales</taxon>
        <taxon>Meripilaceae</taxon>
        <taxon>Meripilus</taxon>
    </lineage>
</organism>
<name>A0AAD5UQI0_9APHY</name>
<feature type="region of interest" description="Disordered" evidence="7">
    <location>
        <begin position="313"/>
        <end position="351"/>
    </location>
</feature>